<evidence type="ECO:0000313" key="4">
    <source>
        <dbReference type="Proteomes" id="UP001241072"/>
    </source>
</evidence>
<accession>A0ABT9BQ02</accession>
<proteinExistence type="predicted"/>
<evidence type="ECO:0000256" key="1">
    <source>
        <dbReference type="SAM" id="MobiDB-lite"/>
    </source>
</evidence>
<feature type="compositionally biased region" description="Low complexity" evidence="1">
    <location>
        <begin position="10"/>
        <end position="38"/>
    </location>
</feature>
<reference evidence="3 4" key="1">
    <citation type="submission" date="2023-07" db="EMBL/GenBank/DDBJ databases">
        <title>Protaetiibacter sp. nov WY-16 isolated from soil.</title>
        <authorList>
            <person name="Liu B."/>
            <person name="Wan Y."/>
        </authorList>
    </citation>
    <scope>NUCLEOTIDE SEQUENCE [LARGE SCALE GENOMIC DNA]</scope>
    <source>
        <strain evidence="3 4">WY-16</strain>
    </source>
</reference>
<dbReference type="EMBL" id="JAUQUB010000001">
    <property type="protein sequence ID" value="MDO7881500.1"/>
    <property type="molecule type" value="Genomic_DNA"/>
</dbReference>
<sequence length="301" mass="31440">MAEPIQPRDAATPAEQPTEARPTETQPTETQPSEAQPTLVIETPAPPRKKRRWIGWAIAGGVLVVLLVVGFFVGDALARQFAEQYVRERILQVLDLDPDTPVDVDLGPGSLLLQAARGSVDVVTVSIDELTVGEVTAGAVLTATGVPLDDSKPVESLDIVATVSEENVQKLSSYLSGIELESIELGRGVITVGTNLNLLFLTLPVTVDLVPSASGSGVVFEPETITLDDQAISVDDLRNNPIVGSLASSLLNSQEFCVASSLPKALQVTDVVVSGTNLVVTLTGGGVALSSPDLTTNGTCP</sequence>
<feature type="region of interest" description="Disordered" evidence="1">
    <location>
        <begin position="1"/>
        <end position="44"/>
    </location>
</feature>
<name>A0ABT9BQ02_9MICO</name>
<dbReference type="InterPro" id="IPR021373">
    <property type="entry name" value="DUF2993"/>
</dbReference>
<keyword evidence="2" id="KW-0472">Membrane</keyword>
<dbReference type="Pfam" id="PF11209">
    <property type="entry name" value="LmeA"/>
    <property type="match status" value="1"/>
</dbReference>
<feature type="transmembrane region" description="Helical" evidence="2">
    <location>
        <begin position="53"/>
        <end position="74"/>
    </location>
</feature>
<organism evidence="3 4">
    <name type="scientific">Antiquaquibacter soli</name>
    <dbReference type="NCBI Taxonomy" id="3064523"/>
    <lineage>
        <taxon>Bacteria</taxon>
        <taxon>Bacillati</taxon>
        <taxon>Actinomycetota</taxon>
        <taxon>Actinomycetes</taxon>
        <taxon>Micrococcales</taxon>
        <taxon>Microbacteriaceae</taxon>
        <taxon>Antiquaquibacter</taxon>
    </lineage>
</organism>
<evidence type="ECO:0000313" key="3">
    <source>
        <dbReference type="EMBL" id="MDO7881500.1"/>
    </source>
</evidence>
<dbReference type="RefSeq" id="WP_305001911.1">
    <property type="nucleotide sequence ID" value="NZ_JAUQUB010000001.1"/>
</dbReference>
<keyword evidence="4" id="KW-1185">Reference proteome</keyword>
<dbReference type="Proteomes" id="UP001241072">
    <property type="component" value="Unassembled WGS sequence"/>
</dbReference>
<gene>
    <name evidence="3" type="ORF">Q5716_04590</name>
</gene>
<protein>
    <submittedName>
        <fullName evidence="3">DUF2993 domain-containing protein</fullName>
    </submittedName>
</protein>
<keyword evidence="2" id="KW-0812">Transmembrane</keyword>
<evidence type="ECO:0000256" key="2">
    <source>
        <dbReference type="SAM" id="Phobius"/>
    </source>
</evidence>
<keyword evidence="2" id="KW-1133">Transmembrane helix</keyword>
<comment type="caution">
    <text evidence="3">The sequence shown here is derived from an EMBL/GenBank/DDBJ whole genome shotgun (WGS) entry which is preliminary data.</text>
</comment>